<dbReference type="KEGG" id="pvp:111734824"/>
<evidence type="ECO:0000313" key="3">
    <source>
        <dbReference type="Proteomes" id="UP000515202"/>
    </source>
</evidence>
<accession>A0A6P6C5Y7</accession>
<name>A0A6P6C5Y7_PTEVA</name>
<evidence type="ECO:0000256" key="2">
    <source>
        <dbReference type="SAM" id="MobiDB-lite"/>
    </source>
</evidence>
<dbReference type="OrthoDB" id="7777654at2759"/>
<feature type="region of interest" description="Disordered" evidence="2">
    <location>
        <begin position="1"/>
        <end position="30"/>
    </location>
</feature>
<organism evidence="3 4">
    <name type="scientific">Pteropus vampyrus</name>
    <name type="common">Large flying fox</name>
    <dbReference type="NCBI Taxonomy" id="132908"/>
    <lineage>
        <taxon>Eukaryota</taxon>
        <taxon>Metazoa</taxon>
        <taxon>Chordata</taxon>
        <taxon>Craniata</taxon>
        <taxon>Vertebrata</taxon>
        <taxon>Euteleostomi</taxon>
        <taxon>Mammalia</taxon>
        <taxon>Eutheria</taxon>
        <taxon>Laurasiatheria</taxon>
        <taxon>Chiroptera</taxon>
        <taxon>Yinpterochiroptera</taxon>
        <taxon>Pteropodoidea</taxon>
        <taxon>Pteropodidae</taxon>
        <taxon>Pteropodinae</taxon>
        <taxon>Pteropus</taxon>
    </lineage>
</organism>
<reference evidence="4" key="1">
    <citation type="submission" date="2025-08" db="UniProtKB">
        <authorList>
            <consortium name="RefSeq"/>
        </authorList>
    </citation>
    <scope>IDENTIFICATION</scope>
    <source>
        <tissue evidence="4">Kidney</tissue>
    </source>
</reference>
<dbReference type="PANTHER" id="PTHR10668:SF103">
    <property type="entry name" value="PYRIDINE NUCLEOTIDE-DISULFIDE OXIDOREDUCTASE DOMAIN-CONTAINING PROTEIN 2"/>
    <property type="match status" value="1"/>
</dbReference>
<dbReference type="GeneID" id="111734824"/>
<evidence type="ECO:0000256" key="1">
    <source>
        <dbReference type="ARBA" id="ARBA00006046"/>
    </source>
</evidence>
<evidence type="ECO:0000313" key="4">
    <source>
        <dbReference type="RefSeq" id="XP_023382560.1"/>
    </source>
</evidence>
<keyword evidence="3" id="KW-1185">Reference proteome</keyword>
<dbReference type="PANTHER" id="PTHR10668">
    <property type="entry name" value="PHYTOENE DEHYDROGENASE"/>
    <property type="match status" value="1"/>
</dbReference>
<protein>
    <submittedName>
        <fullName evidence="4">Pyridine nucleotide-disulfide oxidoreductase domain-containing protein 2-like isoform X1</fullName>
    </submittedName>
</protein>
<dbReference type="AlphaFoldDB" id="A0A6P6C5Y7"/>
<dbReference type="RefSeq" id="XP_023382560.1">
    <property type="nucleotide sequence ID" value="XM_023526792.1"/>
</dbReference>
<sequence>MEWISGRRGQGTSLSKGRKQPRGGLGHPRGFHGNFSFQKWLPKEFTERISQLDTRSPVTKINVAVDRLPDFLAAPSAPEGQPLPQHHCSIHLNCEDIDLLHQAFEDAVDGRPSHRWVRPSALCPLEYSYTWSWGEGGDCPDTAGIASSSWLNIHDDVDICLNPCLGSKVKKCIPHKKSLGQGRLRGEE</sequence>
<dbReference type="Proteomes" id="UP000515202">
    <property type="component" value="Unplaced"/>
</dbReference>
<gene>
    <name evidence="4" type="primary">LOC111734824</name>
</gene>
<comment type="similarity">
    <text evidence="1">Belongs to the carotenoid/retinoid oxidoreductase family.</text>
</comment>
<proteinExistence type="inferred from homology"/>